<proteinExistence type="predicted"/>
<dbReference type="Proteomes" id="UP000887565">
    <property type="component" value="Unplaced"/>
</dbReference>
<dbReference type="AlphaFoldDB" id="A0A915KXF4"/>
<organism evidence="1 2">
    <name type="scientific">Romanomermis culicivorax</name>
    <name type="common">Nematode worm</name>
    <dbReference type="NCBI Taxonomy" id="13658"/>
    <lineage>
        <taxon>Eukaryota</taxon>
        <taxon>Metazoa</taxon>
        <taxon>Ecdysozoa</taxon>
        <taxon>Nematoda</taxon>
        <taxon>Enoplea</taxon>
        <taxon>Dorylaimia</taxon>
        <taxon>Mermithida</taxon>
        <taxon>Mermithoidea</taxon>
        <taxon>Mermithidae</taxon>
        <taxon>Romanomermis</taxon>
    </lineage>
</organism>
<keyword evidence="1" id="KW-1185">Reference proteome</keyword>
<accession>A0A915KXF4</accession>
<evidence type="ECO:0000313" key="1">
    <source>
        <dbReference type="Proteomes" id="UP000887565"/>
    </source>
</evidence>
<name>A0A915KXF4_ROMCU</name>
<protein>
    <submittedName>
        <fullName evidence="2">Uncharacterized protein</fullName>
    </submittedName>
</protein>
<reference evidence="2" key="1">
    <citation type="submission" date="2022-11" db="UniProtKB">
        <authorList>
            <consortium name="WormBaseParasite"/>
        </authorList>
    </citation>
    <scope>IDENTIFICATION</scope>
</reference>
<dbReference type="WBParaSite" id="nRc.2.0.1.t42190-RA">
    <property type="protein sequence ID" value="nRc.2.0.1.t42190-RA"/>
    <property type="gene ID" value="nRc.2.0.1.g42190"/>
</dbReference>
<sequence>MLLAALLASPCSTTKYAYVNDLLPRYAQNFDLAMRTTFYNCMWFQADGNPRTGLTHWMN</sequence>
<evidence type="ECO:0000313" key="2">
    <source>
        <dbReference type="WBParaSite" id="nRc.2.0.1.t42190-RA"/>
    </source>
</evidence>